<comment type="caution">
    <text evidence="1">The sequence shown here is derived from an EMBL/GenBank/DDBJ whole genome shotgun (WGS) entry which is preliminary data.</text>
</comment>
<accession>A0A645D130</accession>
<proteinExistence type="predicted"/>
<reference evidence="1" key="1">
    <citation type="submission" date="2019-08" db="EMBL/GenBank/DDBJ databases">
        <authorList>
            <person name="Kucharzyk K."/>
            <person name="Murdoch R.W."/>
            <person name="Higgins S."/>
            <person name="Loffler F."/>
        </authorList>
    </citation>
    <scope>NUCLEOTIDE SEQUENCE</scope>
</reference>
<sequence length="65" mass="7952">MVRDEISFAELFYQPRERPVFRNRRRRRQGRAHRERLALGLFVFHVSAFGHHAPPEEDERGDHRR</sequence>
<gene>
    <name evidence="1" type="ORF">SDC9_129986</name>
</gene>
<dbReference type="EMBL" id="VSSQ01031859">
    <property type="protein sequence ID" value="MPM82924.1"/>
    <property type="molecule type" value="Genomic_DNA"/>
</dbReference>
<evidence type="ECO:0000313" key="1">
    <source>
        <dbReference type="EMBL" id="MPM82924.1"/>
    </source>
</evidence>
<protein>
    <submittedName>
        <fullName evidence="1">Uncharacterized protein</fullName>
    </submittedName>
</protein>
<dbReference type="AlphaFoldDB" id="A0A645D130"/>
<organism evidence="1">
    <name type="scientific">bioreactor metagenome</name>
    <dbReference type="NCBI Taxonomy" id="1076179"/>
    <lineage>
        <taxon>unclassified sequences</taxon>
        <taxon>metagenomes</taxon>
        <taxon>ecological metagenomes</taxon>
    </lineage>
</organism>
<name>A0A645D130_9ZZZZ</name>